<dbReference type="InterPro" id="IPR010737">
    <property type="entry name" value="4-carb_acid_sugar_kinase_N"/>
</dbReference>
<dbReference type="Proteomes" id="UP001579974">
    <property type="component" value="Unassembled WGS sequence"/>
</dbReference>
<evidence type="ECO:0000256" key="3">
    <source>
        <dbReference type="ARBA" id="ARBA00022741"/>
    </source>
</evidence>
<keyword evidence="5" id="KW-0067">ATP-binding</keyword>
<evidence type="ECO:0000259" key="7">
    <source>
        <dbReference type="Pfam" id="PF07005"/>
    </source>
</evidence>
<feature type="domain" description="Four-carbon acid sugar kinase N-terminal" evidence="7">
    <location>
        <begin position="9"/>
        <end position="233"/>
    </location>
</feature>
<dbReference type="Pfam" id="PF17042">
    <property type="entry name" value="NBD_C"/>
    <property type="match status" value="1"/>
</dbReference>
<evidence type="ECO:0000256" key="5">
    <source>
        <dbReference type="ARBA" id="ARBA00022840"/>
    </source>
</evidence>
<keyword evidence="4 9" id="KW-0418">Kinase</keyword>
<keyword evidence="3" id="KW-0547">Nucleotide-binding</keyword>
<evidence type="ECO:0000313" key="9">
    <source>
        <dbReference type="EMBL" id="MFB5189502.1"/>
    </source>
</evidence>
<gene>
    <name evidence="9" type="ORF">KKP3000_002774</name>
</gene>
<dbReference type="InterPro" id="IPR042213">
    <property type="entry name" value="NBD_C_sf"/>
</dbReference>
<evidence type="ECO:0000256" key="4">
    <source>
        <dbReference type="ARBA" id="ARBA00022777"/>
    </source>
</evidence>
<dbReference type="Gene3D" id="3.40.50.10840">
    <property type="entry name" value="Putative sugar-binding, N-terminal domain"/>
    <property type="match status" value="1"/>
</dbReference>
<keyword evidence="6" id="KW-0119">Carbohydrate metabolism</keyword>
<comment type="similarity">
    <text evidence="1">Belongs to the four-carbon acid sugar kinase family.</text>
</comment>
<evidence type="ECO:0000256" key="6">
    <source>
        <dbReference type="ARBA" id="ARBA00023277"/>
    </source>
</evidence>
<feature type="domain" description="Four-carbon acid sugar kinase nucleotide binding" evidence="8">
    <location>
        <begin position="258"/>
        <end position="420"/>
    </location>
</feature>
<dbReference type="SUPFAM" id="SSF142764">
    <property type="entry name" value="YgbK-like"/>
    <property type="match status" value="1"/>
</dbReference>
<dbReference type="RefSeq" id="WP_275475434.1">
    <property type="nucleotide sequence ID" value="NZ_CP162940.1"/>
</dbReference>
<protein>
    <submittedName>
        <fullName evidence="9">Four-carbon acid sugar kinase family protein</fullName>
    </submittedName>
</protein>
<evidence type="ECO:0000313" key="10">
    <source>
        <dbReference type="Proteomes" id="UP001579974"/>
    </source>
</evidence>
<accession>A0ABV5AB53</accession>
<keyword evidence="10" id="KW-1185">Reference proteome</keyword>
<dbReference type="Pfam" id="PF07005">
    <property type="entry name" value="SBD_N"/>
    <property type="match status" value="1"/>
</dbReference>
<dbReference type="GO" id="GO:0016301">
    <property type="term" value="F:kinase activity"/>
    <property type="evidence" value="ECO:0007669"/>
    <property type="project" value="UniProtKB-KW"/>
</dbReference>
<evidence type="ECO:0000259" key="8">
    <source>
        <dbReference type="Pfam" id="PF17042"/>
    </source>
</evidence>
<reference evidence="9 10" key="1">
    <citation type="journal article" date="2024" name="Int. J. Mol. Sci.">
        <title>Exploration of Alicyclobacillus spp. Genome in Search of Antibiotic Resistance.</title>
        <authorList>
            <person name="Bucka-Kolendo J."/>
            <person name="Kiousi D.E."/>
            <person name="Dekowska A."/>
            <person name="Mikolajczuk-Szczyrba A."/>
            <person name="Karadedos D.M."/>
            <person name="Michael P."/>
            <person name="Galanis A."/>
            <person name="Sokolowska B."/>
        </authorList>
    </citation>
    <scope>NUCLEOTIDE SEQUENCE [LARGE SCALE GENOMIC DNA]</scope>
    <source>
        <strain evidence="9 10">KKP 3000</strain>
    </source>
</reference>
<organism evidence="9 10">
    <name type="scientific">Alicyclobacillus fastidiosus</name>
    <dbReference type="NCBI Taxonomy" id="392011"/>
    <lineage>
        <taxon>Bacteria</taxon>
        <taxon>Bacillati</taxon>
        <taxon>Bacillota</taxon>
        <taxon>Bacilli</taxon>
        <taxon>Bacillales</taxon>
        <taxon>Alicyclobacillaceae</taxon>
        <taxon>Alicyclobacillus</taxon>
    </lineage>
</organism>
<name>A0ABV5AB53_9BACL</name>
<keyword evidence="2" id="KW-0808">Transferase</keyword>
<sequence>MKERGTPMFILSDDLTGAADAANYFRTSDRRVRISFATPKPWDFSLLHETVQVFDAETRHLSAEDSYSRVLNACSQIGRNHAEARVYKKVDSTLRGNLGAEIEAALCGLSRTIAVLAPAFPGGGRTVRDGKLYVNGVPVNQTDFRNDPHHPIKSADVAEQVRASCDLPIEHLGIQVIRSGLEAIERWFATIGHRPTVVVCDAECDEDLMALTRVIADRSDCLPCGSAGLAKSLATVWTTSGPVQDDGVRYPPRAFRQLYVIGSANRLAREQLAELQQYVDVHHVELSSSRIVDDSTVVDEVADAIRSVIERDAERTVLTLSEERVVTDADRTRLVDSLAGIAKAWVDCAKRSVNQANDKDIAIFATGGDTALACCEALGQTQIWTEGELLPGVPWSYVGQPDGNLTLVSKAGGFGNSHTLCRVASLLSQTSTRNLEMK</sequence>
<dbReference type="InterPro" id="IPR037051">
    <property type="entry name" value="4-carb_acid_sugar_kinase_N_sf"/>
</dbReference>
<evidence type="ECO:0000256" key="1">
    <source>
        <dbReference type="ARBA" id="ARBA00005715"/>
    </source>
</evidence>
<dbReference type="Gene3D" id="3.40.980.20">
    <property type="entry name" value="Four-carbon acid sugar kinase, nucleotide binding domain"/>
    <property type="match status" value="1"/>
</dbReference>
<dbReference type="InterPro" id="IPR031475">
    <property type="entry name" value="NBD_C"/>
</dbReference>
<evidence type="ECO:0000256" key="2">
    <source>
        <dbReference type="ARBA" id="ARBA00022679"/>
    </source>
</evidence>
<dbReference type="EMBL" id="JBDXSU010000003">
    <property type="protein sequence ID" value="MFB5189502.1"/>
    <property type="molecule type" value="Genomic_DNA"/>
</dbReference>
<comment type="caution">
    <text evidence="9">The sequence shown here is derived from an EMBL/GenBank/DDBJ whole genome shotgun (WGS) entry which is preliminary data.</text>
</comment>
<proteinExistence type="inferred from homology"/>